<protein>
    <submittedName>
        <fullName evidence="12">ATP-binding cassette, subfamily B</fullName>
    </submittedName>
</protein>
<evidence type="ECO:0000256" key="4">
    <source>
        <dbReference type="ARBA" id="ARBA00022692"/>
    </source>
</evidence>
<keyword evidence="5" id="KW-0547">Nucleotide-binding</keyword>
<keyword evidence="4 9" id="KW-0812">Transmembrane</keyword>
<dbReference type="Gene3D" id="3.40.50.300">
    <property type="entry name" value="P-loop containing nucleotide triphosphate hydrolases"/>
    <property type="match status" value="1"/>
</dbReference>
<dbReference type="InterPro" id="IPR011527">
    <property type="entry name" value="ABC1_TM_dom"/>
</dbReference>
<evidence type="ECO:0000259" key="10">
    <source>
        <dbReference type="PROSITE" id="PS50893"/>
    </source>
</evidence>
<keyword evidence="6 12" id="KW-0067">ATP-binding</keyword>
<keyword evidence="3" id="KW-1003">Cell membrane</keyword>
<dbReference type="OrthoDB" id="9780296at2"/>
<dbReference type="GO" id="GO:0005886">
    <property type="term" value="C:plasma membrane"/>
    <property type="evidence" value="ECO:0007669"/>
    <property type="project" value="UniProtKB-SubCell"/>
</dbReference>
<evidence type="ECO:0000313" key="12">
    <source>
        <dbReference type="EMBL" id="SDG85475.1"/>
    </source>
</evidence>
<reference evidence="12 13" key="1">
    <citation type="submission" date="2016-10" db="EMBL/GenBank/DDBJ databases">
        <authorList>
            <person name="de Groot N.N."/>
        </authorList>
    </citation>
    <scope>NUCLEOTIDE SEQUENCE [LARGE SCALE GENOMIC DNA]</scope>
    <source>
        <strain evidence="12 13">DSM 19803</strain>
    </source>
</reference>
<feature type="domain" description="ABC transmembrane type-1" evidence="11">
    <location>
        <begin position="36"/>
        <end position="321"/>
    </location>
</feature>
<dbReference type="FunFam" id="3.40.50.300:FF:000221">
    <property type="entry name" value="Multidrug ABC transporter ATP-binding protein"/>
    <property type="match status" value="1"/>
</dbReference>
<dbReference type="PANTHER" id="PTHR43394:SF1">
    <property type="entry name" value="ATP-BINDING CASSETTE SUB-FAMILY B MEMBER 10, MITOCHONDRIAL"/>
    <property type="match status" value="1"/>
</dbReference>
<dbReference type="SUPFAM" id="SSF90123">
    <property type="entry name" value="ABC transporter transmembrane region"/>
    <property type="match status" value="1"/>
</dbReference>
<dbReference type="PROSITE" id="PS50929">
    <property type="entry name" value="ABC_TM1F"/>
    <property type="match status" value="1"/>
</dbReference>
<feature type="transmembrane region" description="Helical" evidence="9">
    <location>
        <begin position="31"/>
        <end position="53"/>
    </location>
</feature>
<dbReference type="Proteomes" id="UP000199296">
    <property type="component" value="Unassembled WGS sequence"/>
</dbReference>
<dbReference type="InterPro" id="IPR017871">
    <property type="entry name" value="ABC_transporter-like_CS"/>
</dbReference>
<accession>A0A1G7XMQ6</accession>
<evidence type="ECO:0000256" key="9">
    <source>
        <dbReference type="SAM" id="Phobius"/>
    </source>
</evidence>
<dbReference type="Pfam" id="PF00005">
    <property type="entry name" value="ABC_tran"/>
    <property type="match status" value="1"/>
</dbReference>
<dbReference type="InterPro" id="IPR036640">
    <property type="entry name" value="ABC1_TM_sf"/>
</dbReference>
<evidence type="ECO:0000256" key="7">
    <source>
        <dbReference type="ARBA" id="ARBA00022989"/>
    </source>
</evidence>
<keyword evidence="13" id="KW-1185">Reference proteome</keyword>
<keyword evidence="7 9" id="KW-1133">Transmembrane helix</keyword>
<dbReference type="PROSITE" id="PS00211">
    <property type="entry name" value="ABC_TRANSPORTER_1"/>
    <property type="match status" value="1"/>
</dbReference>
<sequence length="603" mass="68466">MAKAREKKSNFASLKFIPRFLSKVYHTHPGLFIANVLLRLLKSLIPIALLWVGKEIIDEVILQVDLDNKDLTGLYWLIGIELVLAIFSDVFNRLIALTDGLLGDLYSNSSSIELIQKTAKVELASLEDSEFYDKLERARQQTTSRVTLMSNVLAQIQDLITIISLVTGLIYFYPILIVLLVISIIPSFINELKYSQSSYSLQKSWTPERRELDYMRMIGASDVTAKEIKLFGLADFISNTFKRISDKYYKANKKLSIKKSLWGGTFHVFGDLAYYGAYVFIVLKAVAGFVTIGDLTFLAGSFSRLRSQLQTVFSRFSNITESAMYLQDYFEFIDMDFSGDHPEQYREGRTEFEHSIRFENVSFHYPGSEKNVLTNISFELIKGEKLALVGENGAGKTTLIKLLLRLYDPTKGQILMDGVPVQEYRKPDYQKMLGAIFQDFVKYYLTAKINIAVGNIDEEHNLDKIKNAAVQSLANDVIESLPEGYDQGLGRRFRKGAELSGGQWQKIALARAYMSDAPIIILDEPTSALDARAESEVFQRFIGLTEDRTSIIISHRFSTVRMADRILVLQNGQILEIGTHEELLAKPQLYAELFELQAEGYRE</sequence>
<organism evidence="12 13">
    <name type="scientific">Psychroflexus sediminis</name>
    <dbReference type="NCBI Taxonomy" id="470826"/>
    <lineage>
        <taxon>Bacteria</taxon>
        <taxon>Pseudomonadati</taxon>
        <taxon>Bacteroidota</taxon>
        <taxon>Flavobacteriia</taxon>
        <taxon>Flavobacteriales</taxon>
        <taxon>Flavobacteriaceae</taxon>
        <taxon>Psychroflexus</taxon>
    </lineage>
</organism>
<evidence type="ECO:0000256" key="3">
    <source>
        <dbReference type="ARBA" id="ARBA00022475"/>
    </source>
</evidence>
<dbReference type="InterPro" id="IPR003593">
    <property type="entry name" value="AAA+_ATPase"/>
</dbReference>
<feature type="transmembrane region" description="Helical" evidence="9">
    <location>
        <begin position="73"/>
        <end position="91"/>
    </location>
</feature>
<evidence type="ECO:0000256" key="8">
    <source>
        <dbReference type="ARBA" id="ARBA00023136"/>
    </source>
</evidence>
<dbReference type="PANTHER" id="PTHR43394">
    <property type="entry name" value="ATP-DEPENDENT PERMEASE MDL1, MITOCHONDRIAL"/>
    <property type="match status" value="1"/>
</dbReference>
<dbReference type="InterPro" id="IPR003439">
    <property type="entry name" value="ABC_transporter-like_ATP-bd"/>
</dbReference>
<comment type="subcellular location">
    <subcellularLocation>
        <location evidence="1">Cell membrane</location>
        <topology evidence="1">Multi-pass membrane protein</topology>
    </subcellularLocation>
</comment>
<dbReference type="RefSeq" id="WP_093368234.1">
    <property type="nucleotide sequence ID" value="NZ_FNCW01000009.1"/>
</dbReference>
<dbReference type="InterPro" id="IPR039421">
    <property type="entry name" value="Type_1_exporter"/>
</dbReference>
<dbReference type="GO" id="GO:0015421">
    <property type="term" value="F:ABC-type oligopeptide transporter activity"/>
    <property type="evidence" value="ECO:0007669"/>
    <property type="project" value="TreeGrafter"/>
</dbReference>
<keyword evidence="2" id="KW-0813">Transport</keyword>
<feature type="domain" description="ABC transporter" evidence="10">
    <location>
        <begin position="356"/>
        <end position="596"/>
    </location>
</feature>
<feature type="transmembrane region" description="Helical" evidence="9">
    <location>
        <begin position="159"/>
        <end position="189"/>
    </location>
</feature>
<evidence type="ECO:0000259" key="11">
    <source>
        <dbReference type="PROSITE" id="PS50929"/>
    </source>
</evidence>
<evidence type="ECO:0000256" key="6">
    <source>
        <dbReference type="ARBA" id="ARBA00022840"/>
    </source>
</evidence>
<proteinExistence type="predicted"/>
<dbReference type="GO" id="GO:0016887">
    <property type="term" value="F:ATP hydrolysis activity"/>
    <property type="evidence" value="ECO:0007669"/>
    <property type="project" value="InterPro"/>
</dbReference>
<name>A0A1G7XMQ6_9FLAO</name>
<dbReference type="AlphaFoldDB" id="A0A1G7XMQ6"/>
<dbReference type="SUPFAM" id="SSF52540">
    <property type="entry name" value="P-loop containing nucleoside triphosphate hydrolases"/>
    <property type="match status" value="1"/>
</dbReference>
<dbReference type="EMBL" id="FNCW01000009">
    <property type="protein sequence ID" value="SDG85475.1"/>
    <property type="molecule type" value="Genomic_DNA"/>
</dbReference>
<evidence type="ECO:0000256" key="1">
    <source>
        <dbReference type="ARBA" id="ARBA00004651"/>
    </source>
</evidence>
<dbReference type="PROSITE" id="PS50893">
    <property type="entry name" value="ABC_TRANSPORTER_2"/>
    <property type="match status" value="1"/>
</dbReference>
<keyword evidence="8 9" id="KW-0472">Membrane</keyword>
<evidence type="ECO:0000256" key="5">
    <source>
        <dbReference type="ARBA" id="ARBA00022741"/>
    </source>
</evidence>
<dbReference type="STRING" id="470826.SAMN04488027_10915"/>
<gene>
    <name evidence="12" type="ORF">SAMN04488027_10915</name>
</gene>
<dbReference type="GO" id="GO:0005524">
    <property type="term" value="F:ATP binding"/>
    <property type="evidence" value="ECO:0007669"/>
    <property type="project" value="UniProtKB-KW"/>
</dbReference>
<evidence type="ECO:0000256" key="2">
    <source>
        <dbReference type="ARBA" id="ARBA00022448"/>
    </source>
</evidence>
<dbReference type="Gene3D" id="1.20.1560.10">
    <property type="entry name" value="ABC transporter type 1, transmembrane domain"/>
    <property type="match status" value="1"/>
</dbReference>
<dbReference type="InterPro" id="IPR027417">
    <property type="entry name" value="P-loop_NTPase"/>
</dbReference>
<evidence type="ECO:0000313" key="13">
    <source>
        <dbReference type="Proteomes" id="UP000199296"/>
    </source>
</evidence>
<dbReference type="SMART" id="SM00382">
    <property type="entry name" value="AAA"/>
    <property type="match status" value="1"/>
</dbReference>